<dbReference type="PROSITE" id="PS00061">
    <property type="entry name" value="ADH_SHORT"/>
    <property type="match status" value="1"/>
</dbReference>
<dbReference type="PRINTS" id="PR00081">
    <property type="entry name" value="GDHRDH"/>
</dbReference>
<dbReference type="OrthoDB" id="9876299at2759"/>
<dbReference type="PANTHER" id="PTHR43544">
    <property type="entry name" value="SHORT-CHAIN DEHYDROGENASE/REDUCTASE"/>
    <property type="match status" value="1"/>
</dbReference>
<dbReference type="Pfam" id="PF00106">
    <property type="entry name" value="adh_short"/>
    <property type="match status" value="1"/>
</dbReference>
<sequence>MATPTVYLVSGASRGIGLGLVTDLATRPDTIVFAGARNPTGATALTALMQAHPGKVHVVQLTSGDRAENDTAVKEIGRVAGRLDVVIANAGISNYDGPTMDTPEEQLRDHYEVNVIGTHVLLCATYPLLAASTPAPKFVAISSMGGSIAQGTPIPKGMLAYGASKAALNYLMRKVHFEYPGLICFPMCPGAVATERVLSRGLEPELMKKYGMRSVAESAAAILTVVVEATREKDGGRFVNHDGTTLEW</sequence>
<dbReference type="InterPro" id="IPR002347">
    <property type="entry name" value="SDR_fam"/>
</dbReference>
<dbReference type="Proteomes" id="UP000076532">
    <property type="component" value="Unassembled WGS sequence"/>
</dbReference>
<proteinExistence type="inferred from homology"/>
<dbReference type="InterPro" id="IPR020904">
    <property type="entry name" value="Sc_DH/Rdtase_CS"/>
</dbReference>
<dbReference type="GO" id="GO:0016491">
    <property type="term" value="F:oxidoreductase activity"/>
    <property type="evidence" value="ECO:0007669"/>
    <property type="project" value="UniProtKB-KW"/>
</dbReference>
<dbReference type="EMBL" id="KV417603">
    <property type="protein sequence ID" value="KZP15550.1"/>
    <property type="molecule type" value="Genomic_DNA"/>
</dbReference>
<dbReference type="SUPFAM" id="SSF51735">
    <property type="entry name" value="NAD(P)-binding Rossmann-fold domains"/>
    <property type="match status" value="1"/>
</dbReference>
<reference evidence="4 5" key="1">
    <citation type="journal article" date="2016" name="Mol. Biol. Evol.">
        <title>Comparative Genomics of Early-Diverging Mushroom-Forming Fungi Provides Insights into the Origins of Lignocellulose Decay Capabilities.</title>
        <authorList>
            <person name="Nagy L.G."/>
            <person name="Riley R."/>
            <person name="Tritt A."/>
            <person name="Adam C."/>
            <person name="Daum C."/>
            <person name="Floudas D."/>
            <person name="Sun H."/>
            <person name="Yadav J.S."/>
            <person name="Pangilinan J."/>
            <person name="Larsson K.H."/>
            <person name="Matsuura K."/>
            <person name="Barry K."/>
            <person name="Labutti K."/>
            <person name="Kuo R."/>
            <person name="Ohm R.A."/>
            <person name="Bhattacharya S.S."/>
            <person name="Shirouzu T."/>
            <person name="Yoshinaga Y."/>
            <person name="Martin F.M."/>
            <person name="Grigoriev I.V."/>
            <person name="Hibbett D.S."/>
        </authorList>
    </citation>
    <scope>NUCLEOTIDE SEQUENCE [LARGE SCALE GENOMIC DNA]</scope>
    <source>
        <strain evidence="4 5">CBS 109695</strain>
    </source>
</reference>
<accession>A0A166EA13</accession>
<dbReference type="Gene3D" id="3.40.50.720">
    <property type="entry name" value="NAD(P)-binding Rossmann-like Domain"/>
    <property type="match status" value="1"/>
</dbReference>
<evidence type="ECO:0000313" key="5">
    <source>
        <dbReference type="Proteomes" id="UP000076532"/>
    </source>
</evidence>
<dbReference type="PANTHER" id="PTHR43544:SF7">
    <property type="entry name" value="NADB-LER2"/>
    <property type="match status" value="1"/>
</dbReference>
<gene>
    <name evidence="4" type="ORF">FIBSPDRAFT_958723</name>
</gene>
<keyword evidence="5" id="KW-1185">Reference proteome</keyword>
<organism evidence="4 5">
    <name type="scientific">Athelia psychrophila</name>
    <dbReference type="NCBI Taxonomy" id="1759441"/>
    <lineage>
        <taxon>Eukaryota</taxon>
        <taxon>Fungi</taxon>
        <taxon>Dikarya</taxon>
        <taxon>Basidiomycota</taxon>
        <taxon>Agaricomycotina</taxon>
        <taxon>Agaricomycetes</taxon>
        <taxon>Agaricomycetidae</taxon>
        <taxon>Atheliales</taxon>
        <taxon>Atheliaceae</taxon>
        <taxon>Athelia</taxon>
    </lineage>
</organism>
<dbReference type="AlphaFoldDB" id="A0A166EA13"/>
<evidence type="ECO:0000256" key="3">
    <source>
        <dbReference type="ARBA" id="ARBA00023002"/>
    </source>
</evidence>
<dbReference type="InterPro" id="IPR051468">
    <property type="entry name" value="Fungal_SecMetab_SDRs"/>
</dbReference>
<dbReference type="InterPro" id="IPR036291">
    <property type="entry name" value="NAD(P)-bd_dom_sf"/>
</dbReference>
<keyword evidence="2" id="KW-0521">NADP</keyword>
<evidence type="ECO:0000313" key="4">
    <source>
        <dbReference type="EMBL" id="KZP15550.1"/>
    </source>
</evidence>
<comment type="similarity">
    <text evidence="1">Belongs to the short-chain dehydrogenases/reductases (SDR) family.</text>
</comment>
<evidence type="ECO:0000256" key="2">
    <source>
        <dbReference type="ARBA" id="ARBA00022857"/>
    </source>
</evidence>
<evidence type="ECO:0000256" key="1">
    <source>
        <dbReference type="ARBA" id="ARBA00006484"/>
    </source>
</evidence>
<dbReference type="CDD" id="cd05325">
    <property type="entry name" value="carb_red_sniffer_like_SDR_c"/>
    <property type="match status" value="1"/>
</dbReference>
<protein>
    <submittedName>
        <fullName evidence="4">NAD(P)-binding protein</fullName>
    </submittedName>
</protein>
<dbReference type="GO" id="GO:0005737">
    <property type="term" value="C:cytoplasm"/>
    <property type="evidence" value="ECO:0007669"/>
    <property type="project" value="TreeGrafter"/>
</dbReference>
<name>A0A166EA13_9AGAM</name>
<keyword evidence="3" id="KW-0560">Oxidoreductase</keyword>